<dbReference type="Proteomes" id="UP000000503">
    <property type="component" value="Chromosome"/>
</dbReference>
<evidence type="ECO:0000259" key="2">
    <source>
        <dbReference type="Pfam" id="PF09917"/>
    </source>
</evidence>
<dbReference type="OrthoDB" id="9814399at2"/>
<name>F8F2L5_GRAC1</name>
<accession>F8F2L5</accession>
<evidence type="ECO:0000313" key="4">
    <source>
        <dbReference type="Proteomes" id="UP000000503"/>
    </source>
</evidence>
<dbReference type="STRING" id="744872.Spica_0980"/>
<dbReference type="KEGG" id="scd:Spica_0980"/>
<keyword evidence="4" id="KW-1185">Reference proteome</keyword>
<dbReference type="EMBL" id="CP002868">
    <property type="protein sequence ID" value="AEJ19130.1"/>
    <property type="molecule type" value="Genomic_DNA"/>
</dbReference>
<feature type="chain" id="PRO_5003370123" description="DUF2147 domain-containing protein" evidence="1">
    <location>
        <begin position="22"/>
        <end position="163"/>
    </location>
</feature>
<feature type="domain" description="DUF2147" evidence="2">
    <location>
        <begin position="27"/>
        <end position="156"/>
    </location>
</feature>
<organism evidence="3 4">
    <name type="scientific">Gracilinema caldarium (strain ATCC 51460 / DSM 7334 / H1)</name>
    <name type="common">Treponema caldarium</name>
    <dbReference type="NCBI Taxonomy" id="744872"/>
    <lineage>
        <taxon>Bacteria</taxon>
        <taxon>Pseudomonadati</taxon>
        <taxon>Spirochaetota</taxon>
        <taxon>Spirochaetia</taxon>
        <taxon>Spirochaetales</taxon>
        <taxon>Breznakiellaceae</taxon>
        <taxon>Gracilinema</taxon>
    </lineage>
</organism>
<sequence length="163" mass="18126">MKKLFVFVAALLTLTGMALFAADPVEGLWKSVDEDGVATAFWKIYEKNGVLYGEILKIVGKPDDTIATAAKPSYKNFPVPGSVNQMKVVGTPWIYGLKKKAPGQWEGGFIIDVRKGDIYNCKITFRPADGKKYKTDVLEMRGEIGLGIGRSQYWLRATEMELK</sequence>
<dbReference type="InterPro" id="IPR019223">
    <property type="entry name" value="DUF2147"/>
</dbReference>
<dbReference type="Pfam" id="PF09917">
    <property type="entry name" value="DUF2147"/>
    <property type="match status" value="1"/>
</dbReference>
<dbReference type="AlphaFoldDB" id="F8F2L5"/>
<protein>
    <recommendedName>
        <fullName evidence="2">DUF2147 domain-containing protein</fullName>
    </recommendedName>
</protein>
<proteinExistence type="predicted"/>
<gene>
    <name evidence="3" type="ordered locus">Spica_0980</name>
</gene>
<dbReference type="RefSeq" id="WP_013968441.1">
    <property type="nucleotide sequence ID" value="NC_015732.1"/>
</dbReference>
<dbReference type="Gene3D" id="2.40.128.520">
    <property type="match status" value="1"/>
</dbReference>
<feature type="signal peptide" evidence="1">
    <location>
        <begin position="1"/>
        <end position="21"/>
    </location>
</feature>
<evidence type="ECO:0000256" key="1">
    <source>
        <dbReference type="SAM" id="SignalP"/>
    </source>
</evidence>
<dbReference type="HOGENOM" id="CLU_108869_0_1_12"/>
<dbReference type="eggNOG" id="COG4731">
    <property type="taxonomic scope" value="Bacteria"/>
</dbReference>
<keyword evidence="1" id="KW-0732">Signal</keyword>
<reference evidence="4" key="1">
    <citation type="journal article" date="2013" name="Stand. Genomic Sci.">
        <title>Genome sequence of the thermophilic fresh-water bacterium Spirochaeta caldaria type strain (H1(T)), reclassification of Spirochaeta caldaria, Spirochaeta stenostrepta, and Spirochaeta zuelzerae in the genus Treponema as Treponema caldaria comb. nov., Treponema stenostrepta comb. nov., and Treponema zuelzerae comb. nov., and emendation of the genus Treponema.</title>
        <authorList>
            <person name="Abt B."/>
            <person name="Goker M."/>
            <person name="Scheuner C."/>
            <person name="Han C."/>
            <person name="Lu M."/>
            <person name="Misra M."/>
            <person name="Lapidus A."/>
            <person name="Nolan M."/>
            <person name="Lucas S."/>
            <person name="Hammon N."/>
            <person name="Deshpande S."/>
            <person name="Cheng J.F."/>
            <person name="Tapia R."/>
            <person name="Goodwin L.A."/>
            <person name="Pitluck S."/>
            <person name="Liolios K."/>
            <person name="Pagani I."/>
            <person name="Ivanova N."/>
            <person name="Mavromatis K."/>
            <person name="Mikhailova N."/>
            <person name="Huntemann M."/>
            <person name="Pati A."/>
            <person name="Chen A."/>
            <person name="Palaniappan K."/>
            <person name="Land M."/>
            <person name="Hauser L."/>
            <person name="Jeffries C.D."/>
            <person name="Rohde M."/>
            <person name="Spring S."/>
            <person name="Gronow S."/>
            <person name="Detter J.C."/>
            <person name="Bristow J."/>
            <person name="Eisen J.A."/>
            <person name="Markowitz V."/>
            <person name="Hugenholtz P."/>
            <person name="Kyrpides N.C."/>
            <person name="Woyke T."/>
            <person name="Klenk H.P."/>
        </authorList>
    </citation>
    <scope>NUCLEOTIDE SEQUENCE</scope>
    <source>
        <strain evidence="4">ATCC 51460 / DSM 7334 / H1</strain>
    </source>
</reference>
<evidence type="ECO:0000313" key="3">
    <source>
        <dbReference type="EMBL" id="AEJ19130.1"/>
    </source>
</evidence>